<reference evidence="2" key="1">
    <citation type="journal article" date="2022" name="Int. J. Mol. Sci.">
        <title>Draft Genome of Tanacetum Coccineum: Genomic Comparison of Closely Related Tanacetum-Family Plants.</title>
        <authorList>
            <person name="Yamashiro T."/>
            <person name="Shiraishi A."/>
            <person name="Nakayama K."/>
            <person name="Satake H."/>
        </authorList>
    </citation>
    <scope>NUCLEOTIDE SEQUENCE</scope>
</reference>
<proteinExistence type="predicted"/>
<keyword evidence="3" id="KW-1185">Reference proteome</keyword>
<feature type="region of interest" description="Disordered" evidence="1">
    <location>
        <begin position="188"/>
        <end position="217"/>
    </location>
</feature>
<accession>A0ABQ5CMW7</accession>
<evidence type="ECO:0000256" key="1">
    <source>
        <dbReference type="SAM" id="MobiDB-lite"/>
    </source>
</evidence>
<dbReference type="Proteomes" id="UP001151760">
    <property type="component" value="Unassembled WGS sequence"/>
</dbReference>
<name>A0ABQ5CMW7_9ASTR</name>
<organism evidence="2 3">
    <name type="scientific">Tanacetum coccineum</name>
    <dbReference type="NCBI Taxonomy" id="301880"/>
    <lineage>
        <taxon>Eukaryota</taxon>
        <taxon>Viridiplantae</taxon>
        <taxon>Streptophyta</taxon>
        <taxon>Embryophyta</taxon>
        <taxon>Tracheophyta</taxon>
        <taxon>Spermatophyta</taxon>
        <taxon>Magnoliopsida</taxon>
        <taxon>eudicotyledons</taxon>
        <taxon>Gunneridae</taxon>
        <taxon>Pentapetalae</taxon>
        <taxon>asterids</taxon>
        <taxon>campanulids</taxon>
        <taxon>Asterales</taxon>
        <taxon>Asteraceae</taxon>
        <taxon>Asteroideae</taxon>
        <taxon>Anthemideae</taxon>
        <taxon>Anthemidinae</taxon>
        <taxon>Tanacetum</taxon>
    </lineage>
</organism>
<evidence type="ECO:0000313" key="2">
    <source>
        <dbReference type="EMBL" id="GJT28054.1"/>
    </source>
</evidence>
<gene>
    <name evidence="2" type="ORF">Tco_0908329</name>
</gene>
<feature type="compositionally biased region" description="Basic and acidic residues" evidence="1">
    <location>
        <begin position="204"/>
        <end position="217"/>
    </location>
</feature>
<dbReference type="EMBL" id="BQNB010014429">
    <property type="protein sequence ID" value="GJT28054.1"/>
    <property type="molecule type" value="Genomic_DNA"/>
</dbReference>
<evidence type="ECO:0000313" key="3">
    <source>
        <dbReference type="Proteomes" id="UP001151760"/>
    </source>
</evidence>
<sequence>MDDSMDRCNAKMSLSVQQTPSLGLVDKSFSKTAKATVVMKEKKVARFKLYGFIDPVHLEKVYLIRKAYTGLKQGSECCSTNLHEILDHADAVNTRQKKRAGRNTVISHKMVRLGISPMIQPEQEESTQGHSIVRNSSPYKYEACSSKDIRITSCKDDKDKTKAQSFLECLLHSIAWDTQHLSLGDFGTDISQKDEKPSKKRQNRTRDGKVCEDEAQSKSRADYANLGNFIYKRKKGEKENEKKKDVEGLFFQHPVLLPYFYPATLHQPLDKTFPLTPHGHNAKLAIQGLRENTRKLRAMIYWGRVGPGDLSSVAGSMSFQQVPVKHQFLLLRIQAVSDLEDRRREKRGKKEWQEDKYSGEGLSVKVNVSSCEEDDEYGYFLFGRHLDELHVTWAHLEKKRTRLQTNTKTLEDLYSQSLETASQGIHDAVTTHQVMASQGIHDAVTT</sequence>
<reference evidence="2" key="2">
    <citation type="submission" date="2022-01" db="EMBL/GenBank/DDBJ databases">
        <authorList>
            <person name="Yamashiro T."/>
            <person name="Shiraishi A."/>
            <person name="Satake H."/>
            <person name="Nakayama K."/>
        </authorList>
    </citation>
    <scope>NUCLEOTIDE SEQUENCE</scope>
</reference>
<protein>
    <submittedName>
        <fullName evidence="2">Uncharacterized protein</fullName>
    </submittedName>
</protein>
<comment type="caution">
    <text evidence="2">The sequence shown here is derived from an EMBL/GenBank/DDBJ whole genome shotgun (WGS) entry which is preliminary data.</text>
</comment>